<dbReference type="Proteomes" id="UP000268093">
    <property type="component" value="Unassembled WGS sequence"/>
</dbReference>
<evidence type="ECO:0000313" key="7">
    <source>
        <dbReference type="Proteomes" id="UP000268093"/>
    </source>
</evidence>
<reference evidence="6 7" key="1">
    <citation type="journal article" date="2018" name="New Phytol.">
        <title>Phylogenomics of Endogonaceae and evolution of mycorrhizas within Mucoromycota.</title>
        <authorList>
            <person name="Chang Y."/>
            <person name="Desiro A."/>
            <person name="Na H."/>
            <person name="Sandor L."/>
            <person name="Lipzen A."/>
            <person name="Clum A."/>
            <person name="Barry K."/>
            <person name="Grigoriev I.V."/>
            <person name="Martin F.M."/>
            <person name="Stajich J.E."/>
            <person name="Smith M.E."/>
            <person name="Bonito G."/>
            <person name="Spatafora J.W."/>
        </authorList>
    </citation>
    <scope>NUCLEOTIDE SEQUENCE [LARGE SCALE GENOMIC DNA]</scope>
    <source>
        <strain evidence="6 7">GMNB39</strain>
    </source>
</reference>
<feature type="non-terminal residue" evidence="6">
    <location>
        <position position="1"/>
    </location>
</feature>
<keyword evidence="1" id="KW-0677">Repeat</keyword>
<name>A0A432ZZV2_9FUNG</name>
<dbReference type="Gene3D" id="3.30.70.330">
    <property type="match status" value="4"/>
</dbReference>
<evidence type="ECO:0000256" key="3">
    <source>
        <dbReference type="PROSITE-ProRule" id="PRU00176"/>
    </source>
</evidence>
<dbReference type="AlphaFoldDB" id="A0A432ZZV2"/>
<feature type="domain" description="RRM" evidence="5">
    <location>
        <begin position="276"/>
        <end position="357"/>
    </location>
</feature>
<feature type="domain" description="RRM" evidence="5">
    <location>
        <begin position="565"/>
        <end position="636"/>
    </location>
</feature>
<dbReference type="GO" id="GO:0003729">
    <property type="term" value="F:mRNA binding"/>
    <property type="evidence" value="ECO:0007669"/>
    <property type="project" value="TreeGrafter"/>
</dbReference>
<dbReference type="InterPro" id="IPR039171">
    <property type="entry name" value="Cwc2/Slt11"/>
</dbReference>
<keyword evidence="7" id="KW-1185">Reference proteome</keyword>
<comment type="caution">
    <text evidence="6">The sequence shown here is derived from an EMBL/GenBank/DDBJ whole genome shotgun (WGS) entry which is preliminary data.</text>
</comment>
<dbReference type="Pfam" id="PF00076">
    <property type="entry name" value="RRM_1"/>
    <property type="match status" value="3"/>
</dbReference>
<dbReference type="OrthoDB" id="6407164at2759"/>
<keyword evidence="2 3" id="KW-0694">RNA-binding</keyword>
<proteinExistence type="predicted"/>
<dbReference type="GO" id="GO:0000398">
    <property type="term" value="P:mRNA splicing, via spliceosome"/>
    <property type="evidence" value="ECO:0007669"/>
    <property type="project" value="TreeGrafter"/>
</dbReference>
<dbReference type="FunFam" id="3.30.70.330:FF:000400">
    <property type="entry name" value="Negative regulator of differentiation 1"/>
    <property type="match status" value="1"/>
</dbReference>
<dbReference type="PROSITE" id="PS50102">
    <property type="entry name" value="RRM"/>
    <property type="match status" value="4"/>
</dbReference>
<gene>
    <name evidence="6" type="ORF">BC936DRAFT_142773</name>
</gene>
<dbReference type="CDD" id="cd12523">
    <property type="entry name" value="RRM2_MRN1"/>
    <property type="match status" value="1"/>
</dbReference>
<dbReference type="GO" id="GO:0010494">
    <property type="term" value="C:cytoplasmic stress granule"/>
    <property type="evidence" value="ECO:0007669"/>
    <property type="project" value="TreeGrafter"/>
</dbReference>
<feature type="domain" description="RRM" evidence="5">
    <location>
        <begin position="475"/>
        <end position="548"/>
    </location>
</feature>
<dbReference type="GO" id="GO:0010468">
    <property type="term" value="P:regulation of gene expression"/>
    <property type="evidence" value="ECO:0007669"/>
    <property type="project" value="UniProtKB-ARBA"/>
</dbReference>
<accession>A0A432ZZV2</accession>
<dbReference type="EMBL" id="RBNI01023972">
    <property type="protein sequence ID" value="RUO96021.1"/>
    <property type="molecule type" value="Genomic_DNA"/>
</dbReference>
<dbReference type="InterPro" id="IPR012677">
    <property type="entry name" value="Nucleotide-bd_a/b_plait_sf"/>
</dbReference>
<protein>
    <recommendedName>
        <fullName evidence="5">RRM domain-containing protein</fullName>
    </recommendedName>
</protein>
<organism evidence="6 7">
    <name type="scientific">Jimgerdemannia flammicorona</name>
    <dbReference type="NCBI Taxonomy" id="994334"/>
    <lineage>
        <taxon>Eukaryota</taxon>
        <taxon>Fungi</taxon>
        <taxon>Fungi incertae sedis</taxon>
        <taxon>Mucoromycota</taxon>
        <taxon>Mucoromycotina</taxon>
        <taxon>Endogonomycetes</taxon>
        <taxon>Endogonales</taxon>
        <taxon>Endogonaceae</taxon>
        <taxon>Jimgerdemannia</taxon>
    </lineage>
</organism>
<evidence type="ECO:0000259" key="5">
    <source>
        <dbReference type="PROSITE" id="PS50102"/>
    </source>
</evidence>
<dbReference type="InterPro" id="IPR035979">
    <property type="entry name" value="RBD_domain_sf"/>
</dbReference>
<feature type="domain" description="RRM" evidence="5">
    <location>
        <begin position="186"/>
        <end position="259"/>
    </location>
</feature>
<feature type="region of interest" description="Disordered" evidence="4">
    <location>
        <begin position="1"/>
        <end position="29"/>
    </location>
</feature>
<dbReference type="PANTHER" id="PTHR14089:SF8">
    <property type="entry name" value="RNA-BINDING PROTEIN MRN1"/>
    <property type="match status" value="1"/>
</dbReference>
<evidence type="ECO:0000313" key="6">
    <source>
        <dbReference type="EMBL" id="RUO96021.1"/>
    </source>
</evidence>
<dbReference type="InterPro" id="IPR000504">
    <property type="entry name" value="RRM_dom"/>
</dbReference>
<sequence>PRPPPRPAKLSPSIPRAAPSDALTSLHGPHQQLYSDTTSIMKRSNEYVNQNHADNIKKPRFAQGYGDIYGQYPMNPAAAAMMMSSQYSQQAGGGPFHQGNGGPSGFGGMSQYSQAGNQPSYGALTQFHQQQQQASVAQQFAMSNASAAGMGSPFAAASFANAGGFAAGAAGGLNNGAGGVANQTGRTVYIGNIPPDTNVSDILDHVKSGPIESVRLLPEKNCAFLAFLDGTSAAAFHQDANSKKLIVNGTELKVGWGKPSAVPANVQVAVQNGASRNVFLGNLDDGVTEQSLRDDLGKFGQIEQVKILRDKSIAFVHFLSIANAVKCVATLPTESKWAARRVNYGKDRCAYIPKASQQGSLGSLGLLPGQQGLSHSLGPSSAQQQFNAFNSSLGGFGSAFQMPFNSFSVDPYTGAMTASASMDSHSASSAGIGSPYMQHQQQHHVGLPGSLASLAATQGQPLQVSTASIAGTANRTVYLGNIHPDTTCEEICNVIRGGILHHIRYMPEKHIAFVTFVDPLAAANFYHQATYQGILIKNRRLKVGWGKPSALPSAVLAAVQTGASRNVYLGNIDPHITEDKLREDFAEYGEIELVNTLKEKNCGFVNFTSISSAMKAIDGIRAKEEYKKYRINYGKDRCGNPPRGPKTGGGSSNGNQAQDTQVKQERSGSTGGMEGTNGTSM</sequence>
<dbReference type="PANTHER" id="PTHR14089">
    <property type="entry name" value="PRE-MRNA-SPLICING FACTOR RBM22"/>
    <property type="match status" value="1"/>
</dbReference>
<evidence type="ECO:0000256" key="4">
    <source>
        <dbReference type="SAM" id="MobiDB-lite"/>
    </source>
</evidence>
<evidence type="ECO:0000256" key="1">
    <source>
        <dbReference type="ARBA" id="ARBA00022737"/>
    </source>
</evidence>
<dbReference type="SUPFAM" id="SSF54928">
    <property type="entry name" value="RNA-binding domain, RBD"/>
    <property type="match status" value="2"/>
</dbReference>
<dbReference type="FunFam" id="3.30.70.330:FF:000120">
    <property type="entry name" value="Negative regulator of differentiation 1"/>
    <property type="match status" value="2"/>
</dbReference>
<evidence type="ECO:0000256" key="2">
    <source>
        <dbReference type="ARBA" id="ARBA00022884"/>
    </source>
</evidence>
<feature type="region of interest" description="Disordered" evidence="4">
    <location>
        <begin position="633"/>
        <end position="681"/>
    </location>
</feature>
<dbReference type="SMART" id="SM00360">
    <property type="entry name" value="RRM"/>
    <property type="match status" value="4"/>
</dbReference>